<dbReference type="AlphaFoldDB" id="A0A6B0R8I1"/>
<evidence type="ECO:0000313" key="1">
    <source>
        <dbReference type="EMBL" id="MXQ84134.1"/>
    </source>
</evidence>
<sequence>MVALGPDSRPRTDPSTLLENALFHISPEFLENSKIRTKGGTKTEEVKATKKDKAIILYSLQTPDEGDGAGTCGRPVCAEGWFIGHWWWGDPGAPPHGRAQAEAMSGALPGLPATDDQLEEPLGGLVTDLVPRAGRVRVQASHKSVFVHGPSCLKGLPSSVYLDFTSLNLGIIPT</sequence>
<organism evidence="1 2">
    <name type="scientific">Bos mutus</name>
    <name type="common">wild yak</name>
    <dbReference type="NCBI Taxonomy" id="72004"/>
    <lineage>
        <taxon>Eukaryota</taxon>
        <taxon>Metazoa</taxon>
        <taxon>Chordata</taxon>
        <taxon>Craniata</taxon>
        <taxon>Vertebrata</taxon>
        <taxon>Euteleostomi</taxon>
        <taxon>Mammalia</taxon>
        <taxon>Eutheria</taxon>
        <taxon>Laurasiatheria</taxon>
        <taxon>Artiodactyla</taxon>
        <taxon>Ruminantia</taxon>
        <taxon>Pecora</taxon>
        <taxon>Bovidae</taxon>
        <taxon>Bovinae</taxon>
        <taxon>Bos</taxon>
    </lineage>
</organism>
<gene>
    <name evidence="1" type="ORF">E5288_WYG012088</name>
</gene>
<proteinExistence type="predicted"/>
<accession>A0A6B0R8I1</accession>
<protein>
    <submittedName>
        <fullName evidence="1">Uncharacterized protein</fullName>
    </submittedName>
</protein>
<dbReference type="Proteomes" id="UP000322234">
    <property type="component" value="Unassembled WGS sequence"/>
</dbReference>
<reference evidence="1" key="1">
    <citation type="submission" date="2019-10" db="EMBL/GenBank/DDBJ databases">
        <title>The sequence and de novo assembly of the wild yak genome.</title>
        <authorList>
            <person name="Liu Y."/>
        </authorList>
    </citation>
    <scope>NUCLEOTIDE SEQUENCE [LARGE SCALE GENOMIC DNA]</scope>
    <source>
        <strain evidence="1">WY2019</strain>
    </source>
</reference>
<name>A0A6B0R8I1_9CETA</name>
<comment type="caution">
    <text evidence="1">The sequence shown here is derived from an EMBL/GenBank/DDBJ whole genome shotgun (WGS) entry which is preliminary data.</text>
</comment>
<evidence type="ECO:0000313" key="2">
    <source>
        <dbReference type="Proteomes" id="UP000322234"/>
    </source>
</evidence>
<keyword evidence="2" id="KW-1185">Reference proteome</keyword>
<dbReference type="EMBL" id="VBQZ03000019">
    <property type="protein sequence ID" value="MXQ84134.1"/>
    <property type="molecule type" value="Genomic_DNA"/>
</dbReference>